<dbReference type="InterPro" id="IPR012338">
    <property type="entry name" value="Beta-lactam/transpept-like"/>
</dbReference>
<evidence type="ECO:0000313" key="2">
    <source>
        <dbReference type="EMBL" id="ANS74711.1"/>
    </source>
</evidence>
<gene>
    <name evidence="2" type="ORF">AWM70_09010</name>
</gene>
<dbReference type="PANTHER" id="PTHR43283:SF7">
    <property type="entry name" value="BETA-LACTAMASE-RELATED DOMAIN-CONTAINING PROTEIN"/>
    <property type="match status" value="1"/>
</dbReference>
<dbReference type="SUPFAM" id="SSF56601">
    <property type="entry name" value="beta-lactamase/transpeptidase-like"/>
    <property type="match status" value="1"/>
</dbReference>
<organism evidence="2 3">
    <name type="scientific">Paenibacillus yonginensis</name>
    <dbReference type="NCBI Taxonomy" id="1462996"/>
    <lineage>
        <taxon>Bacteria</taxon>
        <taxon>Bacillati</taxon>
        <taxon>Bacillota</taxon>
        <taxon>Bacilli</taxon>
        <taxon>Bacillales</taxon>
        <taxon>Paenibacillaceae</taxon>
        <taxon>Paenibacillus</taxon>
    </lineage>
</organism>
<dbReference type="PANTHER" id="PTHR43283">
    <property type="entry name" value="BETA-LACTAMASE-RELATED"/>
    <property type="match status" value="1"/>
</dbReference>
<reference evidence="2 3" key="1">
    <citation type="submission" date="2016-01" db="EMBL/GenBank/DDBJ databases">
        <title>Complete Genome Sequence of Paenibacillus yonginensis DCY84, a novel Plant Growth-Promoting Bacteria with Elicitation of Induced Systemic Resistance.</title>
        <authorList>
            <person name="Kim Y.J."/>
            <person name="Yang D.C."/>
            <person name="Sukweenadhi J."/>
        </authorList>
    </citation>
    <scope>NUCLEOTIDE SEQUENCE [LARGE SCALE GENOMIC DNA]</scope>
    <source>
        <strain evidence="2 3">DCY84</strain>
    </source>
</reference>
<dbReference type="Gene3D" id="3.40.710.10">
    <property type="entry name" value="DD-peptidase/beta-lactamase superfamily"/>
    <property type="match status" value="1"/>
</dbReference>
<sequence>MIKMDLTLLASAIAPVNLRSCLIQRQGELIFEHYRRPQTVREIAKINSCTKSVLSALLCIAMDQGLLPELSTPASAFFPVLAAADDPRKRLITLEHLLTMTAGFSWTEFGGRNSFPHMTRTPDWIAYVLEQPMSDEPGTRMEYNSGVSQMLSHILLQTTGMPAAAFAEKYLFGPLGITQYEWETDPQGVHTGGFGLKLRPADLMRFGQLYLDKGNWQGKQLISSRLAERSVQPAIAVKDPWRGYYCWHWWADSFTVSAPSDSPDSFDYFYARGFGGQFVHVIPKLDMVVVLTHDNRKNTKYPDVFREFIAPLLAVEPVIKK</sequence>
<keyword evidence="2" id="KW-0378">Hydrolase</keyword>
<dbReference type="AlphaFoldDB" id="A0A1B1MZW3"/>
<proteinExistence type="predicted"/>
<dbReference type="KEGG" id="pyg:AWM70_09010"/>
<dbReference type="STRING" id="1462996.AWM70_09010"/>
<dbReference type="GO" id="GO:0016787">
    <property type="term" value="F:hydrolase activity"/>
    <property type="evidence" value="ECO:0007669"/>
    <property type="project" value="UniProtKB-KW"/>
</dbReference>
<dbReference type="Proteomes" id="UP000092573">
    <property type="component" value="Chromosome"/>
</dbReference>
<protein>
    <submittedName>
        <fullName evidence="2">Serine hydrolase</fullName>
    </submittedName>
</protein>
<evidence type="ECO:0000313" key="3">
    <source>
        <dbReference type="Proteomes" id="UP000092573"/>
    </source>
</evidence>
<accession>A0A1B1MZW3</accession>
<dbReference type="InterPro" id="IPR050789">
    <property type="entry name" value="Diverse_Enzym_Activities"/>
</dbReference>
<dbReference type="InterPro" id="IPR001466">
    <property type="entry name" value="Beta-lactam-related"/>
</dbReference>
<dbReference type="EMBL" id="CP014167">
    <property type="protein sequence ID" value="ANS74711.1"/>
    <property type="molecule type" value="Genomic_DNA"/>
</dbReference>
<evidence type="ECO:0000259" key="1">
    <source>
        <dbReference type="Pfam" id="PF00144"/>
    </source>
</evidence>
<name>A0A1B1MZW3_9BACL</name>
<feature type="domain" description="Beta-lactamase-related" evidence="1">
    <location>
        <begin position="23"/>
        <end position="296"/>
    </location>
</feature>
<keyword evidence="3" id="KW-1185">Reference proteome</keyword>
<dbReference type="Pfam" id="PF00144">
    <property type="entry name" value="Beta-lactamase"/>
    <property type="match status" value="1"/>
</dbReference>